<keyword evidence="2" id="KW-1185">Reference proteome</keyword>
<name>A0ABZ2GUM4_9CAUD</name>
<protein>
    <submittedName>
        <fullName evidence="1">Tail adaptor protein</fullName>
    </submittedName>
</protein>
<reference evidence="1 2" key="1">
    <citation type="submission" date="2024-01" db="EMBL/GenBank/DDBJ databases">
        <title>Novel lytic viruses for Xanthomonas sp. and Stenotrophomonas maltophilia.</title>
        <authorList>
            <person name="Petrzik K."/>
            <person name="Brazdova S."/>
            <person name="Sovova L."/>
            <person name="Neoralova M."/>
        </authorList>
    </citation>
    <scope>NUCLEOTIDE SEQUENCE [LARGE SCALE GENOMIC DNA]</scope>
</reference>
<organism evidence="1 2">
    <name type="scientific">Xanthomonas phage SB3</name>
    <dbReference type="NCBI Taxonomy" id="3117472"/>
    <lineage>
        <taxon>Viruses</taxon>
        <taxon>Duplodnaviria</taxon>
        <taxon>Heunggongvirae</taxon>
        <taxon>Uroviricota</taxon>
        <taxon>Caudoviricetes</taxon>
        <taxon>Autographivirales</taxon>
        <taxon>Autonotataviridae</taxon>
        <taxon>Euvesivirus</taxon>
        <taxon>Euvesivirus SB3</taxon>
    </lineage>
</organism>
<accession>A0ABZ2GUM4</accession>
<proteinExistence type="predicted"/>
<sequence>MANTDPAVRYATNTWEVDGTLDQFEISFAGGYIRQADVYAFSVVVDPETGLGHKRIDHPVTFLSESGLKATVKVASLPMEARRLVIYRASERAKLLVQFLNDSVLTKANLDLNSRQMLFNIQEIVDGLEASNILINEQVQQVIDINKLTQEIYNNVIQILEAGGIVSVNPRTWNGEWSVAEDTVGDSDFEMPGADVEGAGFYDTYINGVGMEPDVDYEVILDPDPTQPATIRFKKTDWPDGTKWFTVLRGYAKPYTGPPPVTTLAYPVIYADTAIHFVDKADAFAVVALTNAAAVTATVKLIPEAPGSKIETGTFVTLVQRGGQITVNADPGVTLWVPGGTTAKSRALNSAISLTCINADANIWLVSGDIAKE</sequence>
<evidence type="ECO:0000313" key="2">
    <source>
        <dbReference type="Proteomes" id="UP001386178"/>
    </source>
</evidence>
<dbReference type="Proteomes" id="UP001386178">
    <property type="component" value="Segment"/>
</dbReference>
<evidence type="ECO:0000313" key="1">
    <source>
        <dbReference type="EMBL" id="WWO60261.1"/>
    </source>
</evidence>
<dbReference type="EMBL" id="PP079414">
    <property type="protein sequence ID" value="WWO60261.1"/>
    <property type="molecule type" value="Genomic_DNA"/>
</dbReference>